<proteinExistence type="predicted"/>
<protein>
    <submittedName>
        <fullName evidence="1">Uncharacterized protein</fullName>
    </submittedName>
</protein>
<organism evidence="1">
    <name type="scientific">mine drainage metagenome</name>
    <dbReference type="NCBI Taxonomy" id="410659"/>
    <lineage>
        <taxon>unclassified sequences</taxon>
        <taxon>metagenomes</taxon>
        <taxon>ecological metagenomes</taxon>
    </lineage>
</organism>
<accession>A0A1J5P5D4</accession>
<dbReference type="EMBL" id="MLJW01006633">
    <property type="protein sequence ID" value="OIQ66394.1"/>
    <property type="molecule type" value="Genomic_DNA"/>
</dbReference>
<name>A0A1J5P5D4_9ZZZZ</name>
<evidence type="ECO:0000313" key="1">
    <source>
        <dbReference type="EMBL" id="OIQ66394.1"/>
    </source>
</evidence>
<gene>
    <name evidence="1" type="ORF">GALL_520350</name>
</gene>
<sequence length="166" mass="19025">MKVLMKLTIMFIVACSIGYSQDVFVRIISKINDKYEFQCVNNSDLEVGGFSIGRTNESHNNIGIFMLKNVNEVIGPPKWECDKFNDTEGHDCYLDYSMGDGKSIAPHDSMRGFFVVTSDLIMQMKEIPVIITCFSRKDEKVIEIKNFIVKSLHSSFIRQDKHNNLK</sequence>
<dbReference type="AlphaFoldDB" id="A0A1J5P5D4"/>
<comment type="caution">
    <text evidence="1">The sequence shown here is derived from an EMBL/GenBank/DDBJ whole genome shotgun (WGS) entry which is preliminary data.</text>
</comment>
<reference evidence="1" key="1">
    <citation type="submission" date="2016-10" db="EMBL/GenBank/DDBJ databases">
        <title>Sequence of Gallionella enrichment culture.</title>
        <authorList>
            <person name="Poehlein A."/>
            <person name="Muehling M."/>
            <person name="Daniel R."/>
        </authorList>
    </citation>
    <scope>NUCLEOTIDE SEQUENCE</scope>
</reference>